<comment type="caution">
    <text evidence="1">The sequence shown here is derived from an EMBL/GenBank/DDBJ whole genome shotgun (WGS) entry which is preliminary data.</text>
</comment>
<feature type="non-terminal residue" evidence="1">
    <location>
        <position position="132"/>
    </location>
</feature>
<keyword evidence="2" id="KW-1185">Reference proteome</keyword>
<organism evidence="1 2">
    <name type="scientific">Streptomyces niphimycinicus</name>
    <dbReference type="NCBI Taxonomy" id="2842201"/>
    <lineage>
        <taxon>Bacteria</taxon>
        <taxon>Bacillati</taxon>
        <taxon>Actinomycetota</taxon>
        <taxon>Actinomycetes</taxon>
        <taxon>Kitasatosporales</taxon>
        <taxon>Streptomycetaceae</taxon>
        <taxon>Streptomyces</taxon>
    </lineage>
</organism>
<evidence type="ECO:0000313" key="1">
    <source>
        <dbReference type="EMBL" id="MBU3871836.1"/>
    </source>
</evidence>
<feature type="non-terminal residue" evidence="1">
    <location>
        <position position="1"/>
    </location>
</feature>
<dbReference type="EMBL" id="JAHLEM010001362">
    <property type="protein sequence ID" value="MBU3871836.1"/>
    <property type="molecule type" value="Genomic_DNA"/>
</dbReference>
<name>A0ABS6CXX1_9ACTN</name>
<evidence type="ECO:0000313" key="2">
    <source>
        <dbReference type="Proteomes" id="UP000720508"/>
    </source>
</evidence>
<dbReference type="Proteomes" id="UP000720508">
    <property type="component" value="Unassembled WGS sequence"/>
</dbReference>
<proteinExistence type="predicted"/>
<gene>
    <name evidence="1" type="ORF">KN815_49735</name>
</gene>
<reference evidence="1 2" key="1">
    <citation type="submission" date="2021-06" db="EMBL/GenBank/DDBJ databases">
        <authorList>
            <person name="Pan X."/>
        </authorList>
    </citation>
    <scope>NUCLEOTIDE SEQUENCE [LARGE SCALE GENOMIC DNA]</scope>
    <source>
        <strain evidence="1 2">4503</strain>
    </source>
</reference>
<protein>
    <submittedName>
        <fullName evidence="1">Uncharacterized protein</fullName>
    </submittedName>
</protein>
<accession>A0ABS6CXX1</accession>
<sequence length="132" mass="14366">LGAAAKRVAQPVPVWRAYAAMLQAERERAEGRDRPDLWAEATDAFAALDRPYPLARARHRWAEALLTSGQGASPAQADREHAAGLLVQAYAVAEWLGARPLREEIELLARRARLPLASAATRPALDAALPRT</sequence>